<evidence type="ECO:0000313" key="4">
    <source>
        <dbReference type="Proteomes" id="UP001190466"/>
    </source>
</evidence>
<feature type="domain" description="DUF732" evidence="2">
    <location>
        <begin position="34"/>
        <end position="111"/>
    </location>
</feature>
<feature type="chain" id="PRO_5045123629" evidence="1">
    <location>
        <begin position="32"/>
        <end position="120"/>
    </location>
</feature>
<sequence length="120" mass="12707">MEHRRRTHRRCVAVLAAAGATALLGAGPAQASSDDQWFSDAVATLNIPMAPNVDVPKVGRDVCDMITTGRSQTIDPVRTIRGVVGALENSGMNRNQAVGVMRAAVAVYCPEHGSVIGRLR</sequence>
<accession>A0ABN9P1Y9</accession>
<name>A0ABN9P1Y9_9MYCO</name>
<proteinExistence type="predicted"/>
<dbReference type="InterPro" id="IPR007969">
    <property type="entry name" value="DUF732"/>
</dbReference>
<dbReference type="Proteomes" id="UP001190466">
    <property type="component" value="Chromosome"/>
</dbReference>
<evidence type="ECO:0000259" key="2">
    <source>
        <dbReference type="Pfam" id="PF05305"/>
    </source>
</evidence>
<protein>
    <submittedName>
        <fullName evidence="3">DUF732 domain-containing protein</fullName>
    </submittedName>
</protein>
<gene>
    <name evidence="3" type="ORF">MU0050_003607</name>
</gene>
<evidence type="ECO:0000256" key="1">
    <source>
        <dbReference type="SAM" id="SignalP"/>
    </source>
</evidence>
<dbReference type="RefSeq" id="WP_316511477.1">
    <property type="nucleotide sequence ID" value="NZ_OY726395.1"/>
</dbReference>
<feature type="signal peptide" evidence="1">
    <location>
        <begin position="1"/>
        <end position="31"/>
    </location>
</feature>
<keyword evidence="4" id="KW-1185">Reference proteome</keyword>
<organism evidence="3 4">
    <name type="scientific">[Mycobacterium] wendilense</name>
    <dbReference type="NCBI Taxonomy" id="3064284"/>
    <lineage>
        <taxon>Bacteria</taxon>
        <taxon>Bacillati</taxon>
        <taxon>Actinomycetota</taxon>
        <taxon>Actinomycetes</taxon>
        <taxon>Mycobacteriales</taxon>
        <taxon>Mycobacteriaceae</taxon>
        <taxon>Mycolicibacter</taxon>
    </lineage>
</organism>
<evidence type="ECO:0000313" key="3">
    <source>
        <dbReference type="EMBL" id="CAJ1585246.1"/>
    </source>
</evidence>
<dbReference type="Pfam" id="PF05305">
    <property type="entry name" value="DUF732"/>
    <property type="match status" value="1"/>
</dbReference>
<keyword evidence="1" id="KW-0732">Signal</keyword>
<dbReference type="EMBL" id="OY726395">
    <property type="protein sequence ID" value="CAJ1585246.1"/>
    <property type="molecule type" value="Genomic_DNA"/>
</dbReference>
<reference evidence="3 4" key="1">
    <citation type="submission" date="2023-08" db="EMBL/GenBank/DDBJ databases">
        <authorList>
            <person name="Folkvardsen B D."/>
            <person name="Norman A."/>
        </authorList>
    </citation>
    <scope>NUCLEOTIDE SEQUENCE [LARGE SCALE GENOMIC DNA]</scope>
    <source>
        <strain evidence="3 4">Mu0050</strain>
    </source>
</reference>